<evidence type="ECO:0000256" key="1">
    <source>
        <dbReference type="SAM" id="MobiDB-lite"/>
    </source>
</evidence>
<gene>
    <name evidence="2" type="ORF">Cvel_27015</name>
</gene>
<accession>A0A0G4HFI0</accession>
<dbReference type="AlphaFoldDB" id="A0A0G4HFI0"/>
<feature type="region of interest" description="Disordered" evidence="1">
    <location>
        <begin position="51"/>
        <end position="140"/>
    </location>
</feature>
<evidence type="ECO:0000313" key="2">
    <source>
        <dbReference type="EMBL" id="CEM42785.1"/>
    </source>
</evidence>
<proteinExistence type="predicted"/>
<organism evidence="2">
    <name type="scientific">Chromera velia CCMP2878</name>
    <dbReference type="NCBI Taxonomy" id="1169474"/>
    <lineage>
        <taxon>Eukaryota</taxon>
        <taxon>Sar</taxon>
        <taxon>Alveolata</taxon>
        <taxon>Colpodellida</taxon>
        <taxon>Chromeraceae</taxon>
        <taxon>Chromera</taxon>
    </lineage>
</organism>
<sequence>MEEALRDIRVEVADQTYGDLRPLSLAEVKGPCDCFMALWWSGAAESELFEELPPPAGFSCGLPALEEEEEGEEEEEEEEKEEEEEEEAAEVEELAEEEDKGSEPSLSPSLLRSLSLGPEPQGGGVLRGGGGVSSGVLWGF</sequence>
<protein>
    <submittedName>
        <fullName evidence="2">Uncharacterized protein</fullName>
    </submittedName>
</protein>
<feature type="compositionally biased region" description="Gly residues" evidence="1">
    <location>
        <begin position="120"/>
        <end position="133"/>
    </location>
</feature>
<name>A0A0G4HFI0_9ALVE</name>
<dbReference type="VEuPathDB" id="CryptoDB:Cvel_27015"/>
<dbReference type="EMBL" id="CDMZ01002530">
    <property type="protein sequence ID" value="CEM42785.1"/>
    <property type="molecule type" value="Genomic_DNA"/>
</dbReference>
<feature type="compositionally biased region" description="Acidic residues" evidence="1">
    <location>
        <begin position="65"/>
        <end position="100"/>
    </location>
</feature>
<reference evidence="2" key="1">
    <citation type="submission" date="2014-11" db="EMBL/GenBank/DDBJ databases">
        <authorList>
            <person name="Otto D Thomas"/>
            <person name="Naeem Raeece"/>
        </authorList>
    </citation>
    <scope>NUCLEOTIDE SEQUENCE</scope>
</reference>
<feature type="compositionally biased region" description="Low complexity" evidence="1">
    <location>
        <begin position="103"/>
        <end position="119"/>
    </location>
</feature>